<accession>A0A6M1S3X4</accession>
<dbReference type="Proteomes" id="UP000477849">
    <property type="component" value="Unassembled WGS sequence"/>
</dbReference>
<name>A0A6M1S3X4_9HYPH</name>
<feature type="chain" id="PRO_5026955396" evidence="1">
    <location>
        <begin position="22"/>
        <end position="133"/>
    </location>
</feature>
<proteinExistence type="predicted"/>
<dbReference type="AlphaFoldDB" id="A0A6M1S3X4"/>
<protein>
    <submittedName>
        <fullName evidence="2">Uncharacterized protein</fullName>
    </submittedName>
</protein>
<reference evidence="2 3" key="1">
    <citation type="submission" date="2020-02" db="EMBL/GenBank/DDBJ databases">
        <title>Genome sequence of the type strain CCBAU10050 of Rhizobium daejeonense.</title>
        <authorList>
            <person name="Gao J."/>
            <person name="Sun J."/>
        </authorList>
    </citation>
    <scope>NUCLEOTIDE SEQUENCE [LARGE SCALE GENOMIC DNA]</scope>
    <source>
        <strain evidence="2 3">CCBAU10050</strain>
    </source>
</reference>
<sequence>MKDYLLIPALLLTFTSAPAFSAAQMLDVAVENTGKTALSCRAAIAHWFSADLGEAAPGAKISFSFGVDVASGNVFQQNSVGDKMAVQRIWCGRKGDDWRTREEIPLERRAGVAPNPVRLRCDADGERAHCSVQ</sequence>
<dbReference type="EMBL" id="JAAKZH010000007">
    <property type="protein sequence ID" value="NGO65899.1"/>
    <property type="molecule type" value="Genomic_DNA"/>
</dbReference>
<evidence type="ECO:0000313" key="3">
    <source>
        <dbReference type="Proteomes" id="UP000477849"/>
    </source>
</evidence>
<organism evidence="2 3">
    <name type="scientific">Rhizobium daejeonense</name>
    <dbReference type="NCBI Taxonomy" id="240521"/>
    <lineage>
        <taxon>Bacteria</taxon>
        <taxon>Pseudomonadati</taxon>
        <taxon>Pseudomonadota</taxon>
        <taxon>Alphaproteobacteria</taxon>
        <taxon>Hyphomicrobiales</taxon>
        <taxon>Rhizobiaceae</taxon>
        <taxon>Rhizobium/Agrobacterium group</taxon>
        <taxon>Rhizobium</taxon>
    </lineage>
</organism>
<evidence type="ECO:0000313" key="2">
    <source>
        <dbReference type="EMBL" id="NGO65899.1"/>
    </source>
</evidence>
<feature type="signal peptide" evidence="1">
    <location>
        <begin position="1"/>
        <end position="21"/>
    </location>
</feature>
<comment type="caution">
    <text evidence="2">The sequence shown here is derived from an EMBL/GenBank/DDBJ whole genome shotgun (WGS) entry which is preliminary data.</text>
</comment>
<gene>
    <name evidence="2" type="ORF">G6N76_19675</name>
</gene>
<keyword evidence="3" id="KW-1185">Reference proteome</keyword>
<evidence type="ECO:0000256" key="1">
    <source>
        <dbReference type="SAM" id="SignalP"/>
    </source>
</evidence>
<dbReference type="RefSeq" id="WP_163897843.1">
    <property type="nucleotide sequence ID" value="NZ_CP048425.1"/>
</dbReference>
<keyword evidence="1" id="KW-0732">Signal</keyword>